<evidence type="ECO:0000259" key="4">
    <source>
        <dbReference type="SMART" id="SM00128"/>
    </source>
</evidence>
<evidence type="ECO:0000256" key="1">
    <source>
        <dbReference type="ARBA" id="ARBA00010768"/>
    </source>
</evidence>
<dbReference type="GO" id="GO:0004439">
    <property type="term" value="F:phosphatidylinositol-4,5-bisphosphate 5-phosphatase activity"/>
    <property type="evidence" value="ECO:0007669"/>
    <property type="project" value="UniProtKB-EC"/>
</dbReference>
<proteinExistence type="inferred from homology"/>
<comment type="caution">
    <text evidence="5">The sequence shown here is derived from an EMBL/GenBank/DDBJ whole genome shotgun (WGS) entry which is preliminary data.</text>
</comment>
<dbReference type="Gene3D" id="3.60.10.10">
    <property type="entry name" value="Endonuclease/exonuclease/phosphatase"/>
    <property type="match status" value="2"/>
</dbReference>
<dbReference type="PANTHER" id="PTHR45666">
    <property type="entry name" value="TYPE IV INOSITOL POLYPHOSPHATE 5-PHOSPHATASE 9"/>
    <property type="match status" value="1"/>
</dbReference>
<dbReference type="InterPro" id="IPR045849">
    <property type="entry name" value="IP5P_plant"/>
</dbReference>
<sequence>MKLHKMRSHRHRQQLSWRRTVLRKWLNIPTSNSDYSADSDFGSDSDSEREDSRFNNDDVNFDAKAFCDWPKESRFKNEIAQELKIDANEALPRVRRRNSETVRAQYIKSKEIRICAATWNVGGLAPDDDLNLDGWLDIAEPADIYVIGFQEIIPLNAGNIFGAEDTRPVQKWENIIRENLNRVSPRTRFKSYSGPPSPSTCQPTEDALDIEDEVALESDSDIEEGIYPVNEDTSGFYDWGIDFVCDDSSFPEDSAHFDRALEKESLQSSSSRRLDRSHCLKIDDSEENFKESKIQYAKILSKTLSGTEKIGLSWPEPPLDLLGQHILEKPNSFGSAKSFKTLKSLRTYSSFKSSSTNESTMKSDLKALASIDIDSLINRKRRPAYVRIVSKQMVGLFITVWVRRSLRRYIQNVNVSAVGVGIMGYIGNKGAVSVSMSVHQTVLCFVCTHLTAGEKEVDAVKRNADVHEIHRRSRFNFCSAMGLPYRIYDHERIIWLGDLNYRINLPYDQTRELISKKDWSKLLEQDQLVRELKKGRAFDGWSEGSLSFAPTYKYELNSNTYIGEDPKAGRRTPAWCDRILSFGKGMRLVDYRRSEIKVSDHRPVTASYMVEVEVFSQKKLQRALTFTDAEVEEEEIVMDVGVNTGFNLPMLEEGASYWER</sequence>
<evidence type="ECO:0000313" key="5">
    <source>
        <dbReference type="EMBL" id="KAL1535156.1"/>
    </source>
</evidence>
<dbReference type="Pfam" id="PF22669">
    <property type="entry name" value="Exo_endo_phos2"/>
    <property type="match status" value="2"/>
</dbReference>
<dbReference type="SMART" id="SM00128">
    <property type="entry name" value="IPPc"/>
    <property type="match status" value="1"/>
</dbReference>
<dbReference type="AlphaFoldDB" id="A0ABD1FTH8"/>
<keyword evidence="2 5" id="KW-0378">Hydrolase</keyword>
<feature type="domain" description="Inositol polyphosphate-related phosphatase" evidence="4">
    <location>
        <begin position="308"/>
        <end position="616"/>
    </location>
</feature>
<dbReference type="EMBL" id="JBEAFC010000012">
    <property type="protein sequence ID" value="KAL1535156.1"/>
    <property type="molecule type" value="Genomic_DNA"/>
</dbReference>
<dbReference type="Proteomes" id="UP001567538">
    <property type="component" value="Unassembled WGS sequence"/>
</dbReference>
<reference evidence="5 6" key="1">
    <citation type="submission" date="2024-06" db="EMBL/GenBank/DDBJ databases">
        <title>A chromosome level genome sequence of Diviner's sage (Salvia divinorum).</title>
        <authorList>
            <person name="Ford S.A."/>
            <person name="Ro D.-K."/>
            <person name="Ness R.W."/>
            <person name="Phillips M.A."/>
        </authorList>
    </citation>
    <scope>NUCLEOTIDE SEQUENCE [LARGE SCALE GENOMIC DNA]</scope>
    <source>
        <strain evidence="5">SAF-2024a</strain>
        <tissue evidence="5">Leaf</tissue>
    </source>
</reference>
<dbReference type="EC" id="3.1.3.36" evidence="5"/>
<evidence type="ECO:0000313" key="6">
    <source>
        <dbReference type="Proteomes" id="UP001567538"/>
    </source>
</evidence>
<name>A0ABD1FTH8_SALDI</name>
<evidence type="ECO:0000256" key="2">
    <source>
        <dbReference type="ARBA" id="ARBA00022801"/>
    </source>
</evidence>
<organism evidence="5 6">
    <name type="scientific">Salvia divinorum</name>
    <name type="common">Maria pastora</name>
    <name type="synonym">Diviner's sage</name>
    <dbReference type="NCBI Taxonomy" id="28513"/>
    <lineage>
        <taxon>Eukaryota</taxon>
        <taxon>Viridiplantae</taxon>
        <taxon>Streptophyta</taxon>
        <taxon>Embryophyta</taxon>
        <taxon>Tracheophyta</taxon>
        <taxon>Spermatophyta</taxon>
        <taxon>Magnoliopsida</taxon>
        <taxon>eudicotyledons</taxon>
        <taxon>Gunneridae</taxon>
        <taxon>Pentapetalae</taxon>
        <taxon>asterids</taxon>
        <taxon>lamiids</taxon>
        <taxon>Lamiales</taxon>
        <taxon>Lamiaceae</taxon>
        <taxon>Nepetoideae</taxon>
        <taxon>Mentheae</taxon>
        <taxon>Salviinae</taxon>
        <taxon>Salvia</taxon>
        <taxon>Salvia subgen. Calosphace</taxon>
    </lineage>
</organism>
<evidence type="ECO:0000256" key="3">
    <source>
        <dbReference type="SAM" id="MobiDB-lite"/>
    </source>
</evidence>
<protein>
    <submittedName>
        <fullName evidence="5">Inositol polyphosphate phosphatase, catalytic domain ues</fullName>
        <ecNumber evidence="5">3.1.3.36</ecNumber>
    </submittedName>
</protein>
<feature type="region of interest" description="Disordered" evidence="3">
    <location>
        <begin position="36"/>
        <end position="56"/>
    </location>
</feature>
<dbReference type="InterPro" id="IPR000300">
    <property type="entry name" value="IPPc"/>
</dbReference>
<gene>
    <name evidence="5" type="primary">IP5PI</name>
    <name evidence="5" type="ORF">AAHA92_31243</name>
</gene>
<dbReference type="FunFam" id="3.60.10.10:FF:000038">
    <property type="entry name" value="type IV inositol polyphosphate 5-phosphatase 3"/>
    <property type="match status" value="1"/>
</dbReference>
<keyword evidence="6" id="KW-1185">Reference proteome</keyword>
<comment type="similarity">
    <text evidence="1">Belongs to the inositol polyphosphate 5-phosphatase family.</text>
</comment>
<dbReference type="PANTHER" id="PTHR45666:SF5">
    <property type="entry name" value="TYPE IV INOSITOL POLYPHOSPHATE 5-PHOSPHATASE 3"/>
    <property type="match status" value="1"/>
</dbReference>
<dbReference type="SUPFAM" id="SSF56219">
    <property type="entry name" value="DNase I-like"/>
    <property type="match status" value="2"/>
</dbReference>
<accession>A0ABD1FTH8</accession>
<dbReference type="InterPro" id="IPR036691">
    <property type="entry name" value="Endo/exonu/phosph_ase_sf"/>
</dbReference>